<dbReference type="AlphaFoldDB" id="A0A8H6FZD5"/>
<gene>
    <name evidence="1" type="ORF">HO173_004380</name>
</gene>
<evidence type="ECO:0000313" key="2">
    <source>
        <dbReference type="Proteomes" id="UP000578531"/>
    </source>
</evidence>
<organism evidence="1 2">
    <name type="scientific">Letharia columbiana</name>
    <dbReference type="NCBI Taxonomy" id="112416"/>
    <lineage>
        <taxon>Eukaryota</taxon>
        <taxon>Fungi</taxon>
        <taxon>Dikarya</taxon>
        <taxon>Ascomycota</taxon>
        <taxon>Pezizomycotina</taxon>
        <taxon>Lecanoromycetes</taxon>
        <taxon>OSLEUM clade</taxon>
        <taxon>Lecanoromycetidae</taxon>
        <taxon>Lecanorales</taxon>
        <taxon>Lecanorineae</taxon>
        <taxon>Parmeliaceae</taxon>
        <taxon>Letharia</taxon>
    </lineage>
</organism>
<dbReference type="Proteomes" id="UP000578531">
    <property type="component" value="Unassembled WGS sequence"/>
</dbReference>
<reference evidence="1 2" key="1">
    <citation type="journal article" date="2020" name="Genomics">
        <title>Complete, high-quality genomes from long-read metagenomic sequencing of two wolf lichen thalli reveals enigmatic genome architecture.</title>
        <authorList>
            <person name="McKenzie S.K."/>
            <person name="Walston R.F."/>
            <person name="Allen J.L."/>
        </authorList>
    </citation>
    <scope>NUCLEOTIDE SEQUENCE [LARGE SCALE GENOMIC DNA]</scope>
    <source>
        <strain evidence="1">WasteWater2</strain>
    </source>
</reference>
<dbReference type="RefSeq" id="XP_037166814.1">
    <property type="nucleotide sequence ID" value="XM_037306304.1"/>
</dbReference>
<evidence type="ECO:0000313" key="1">
    <source>
        <dbReference type="EMBL" id="KAF6237490.1"/>
    </source>
</evidence>
<dbReference type="GeneID" id="59286045"/>
<dbReference type="EMBL" id="JACCJC010000014">
    <property type="protein sequence ID" value="KAF6237490.1"/>
    <property type="molecule type" value="Genomic_DNA"/>
</dbReference>
<dbReference type="OrthoDB" id="5427503at2759"/>
<protein>
    <submittedName>
        <fullName evidence="1">Uncharacterized protein</fullName>
    </submittedName>
</protein>
<proteinExistence type="predicted"/>
<keyword evidence="2" id="KW-1185">Reference proteome</keyword>
<accession>A0A8H6FZD5</accession>
<name>A0A8H6FZD5_9LECA</name>
<comment type="caution">
    <text evidence="1">The sequence shown here is derived from an EMBL/GenBank/DDBJ whole genome shotgun (WGS) entry which is preliminary data.</text>
</comment>
<sequence>MSLPPNLVDLLQIATITDALSEEYLLMIATVSYVNVPGKKDLFLLLVLELYHDAPKKYFEMLTIAMKKSFPQWIQILPHTLKENNAEDNQSSRSRLSTIYDPLASRVSTQLVEQIDRDVNEKKKNSSLFRFYLHCLEYHLHRRYFMFWGIDGLFGGIHDMSPFISGVNQAIRDAIDKCLDNMADRLRTFFAQVYRLSGGVQLQDISWENTDILLLYGVSGSGKTRSIEGLLHEHWGYYLLPGNLSLNQQRDCDNLYDPLRGGYSRDSCLLWQLIENLGNVVPGMDIRKYSITEWSRRLILSRHLVFDKFLEVASKIHGADTPANWLRFQKSCSTIDPFETIFRLLLLDNSWETHLGLSNHMTRVDKVLREKTFIYCLDEAQCYLDTLVPIGNSKTRNLLKVFSDVISIDSRRRYQDQRYVVSGTSLKLKETISILESTQQFPKRGLRVWPGRLLTTCKTFTKFPLLTNGDQLAKLIEEDGLNRKNEEDGLNKKIKANPEVLNLIKEHGIRLRGRYLWSVRYVEHLKGHDNLDSTAISTAADSAMREAKESLKKRLSRLRRDNHDAILQELCWVVIQSDLLDRPTIFEKDEDHQMITEAFAVVETHGESLKGTLKEYLAMDAAKEWFREENKDMYNDMFKKYLRFSTNDAASFGKAAEWFLALELWNCLHHSDRMTGSEGEKRREEILEFLFEAGEDGKEHKASTYHLVEGRNIGYSHDRNKSFHSSGKNENPNSGSVVPIWEWMKSIREKDPTPIASFYFPDNYCGPDIVFSLEPTDSSEPRVLCVLQLKTGAVDDMGKAIRTTDLWMSYGGGR</sequence>